<evidence type="ECO:0000256" key="2">
    <source>
        <dbReference type="ARBA" id="ARBA00022448"/>
    </source>
</evidence>
<dbReference type="GO" id="GO:0015297">
    <property type="term" value="F:antiporter activity"/>
    <property type="evidence" value="ECO:0007669"/>
    <property type="project" value="InterPro"/>
</dbReference>
<proteinExistence type="inferred from homology"/>
<keyword evidence="3" id="KW-0472">Membrane</keyword>
<dbReference type="GO" id="GO:0005886">
    <property type="term" value="C:plasma membrane"/>
    <property type="evidence" value="ECO:0007669"/>
    <property type="project" value="TreeGrafter"/>
</dbReference>
<dbReference type="InterPro" id="IPR050222">
    <property type="entry name" value="MATE_MdtK"/>
</dbReference>
<dbReference type="Proteomes" id="UP000243217">
    <property type="component" value="Unassembled WGS sequence"/>
</dbReference>
<keyword evidence="5" id="KW-1185">Reference proteome</keyword>
<dbReference type="STRING" id="74557.A0A1V9Y8S2"/>
<dbReference type="EMBL" id="JNBS01004834">
    <property type="protein sequence ID" value="OQR82132.1"/>
    <property type="molecule type" value="Genomic_DNA"/>
</dbReference>
<dbReference type="Pfam" id="PF01554">
    <property type="entry name" value="MatE"/>
    <property type="match status" value="2"/>
</dbReference>
<organism evidence="4 5">
    <name type="scientific">Thraustotheca clavata</name>
    <dbReference type="NCBI Taxonomy" id="74557"/>
    <lineage>
        <taxon>Eukaryota</taxon>
        <taxon>Sar</taxon>
        <taxon>Stramenopiles</taxon>
        <taxon>Oomycota</taxon>
        <taxon>Saprolegniomycetes</taxon>
        <taxon>Saprolegniales</taxon>
        <taxon>Achlyaceae</taxon>
        <taxon>Thraustotheca</taxon>
    </lineage>
</organism>
<keyword evidence="2" id="KW-0813">Transport</keyword>
<feature type="transmembrane region" description="Helical" evidence="3">
    <location>
        <begin position="100"/>
        <end position="119"/>
    </location>
</feature>
<dbReference type="GO" id="GO:0042910">
    <property type="term" value="F:xenobiotic transmembrane transporter activity"/>
    <property type="evidence" value="ECO:0007669"/>
    <property type="project" value="InterPro"/>
</dbReference>
<feature type="transmembrane region" description="Helical" evidence="3">
    <location>
        <begin position="170"/>
        <end position="194"/>
    </location>
</feature>
<gene>
    <name evidence="4" type="ORF">THRCLA_11110</name>
</gene>
<accession>A0A1V9Y8S2</accession>
<evidence type="ECO:0000256" key="1">
    <source>
        <dbReference type="ARBA" id="ARBA00010199"/>
    </source>
</evidence>
<feature type="transmembrane region" description="Helical" evidence="3">
    <location>
        <begin position="200"/>
        <end position="222"/>
    </location>
</feature>
<name>A0A1V9Y8S2_9STRA</name>
<dbReference type="PANTHER" id="PTHR43298">
    <property type="entry name" value="MULTIDRUG RESISTANCE PROTEIN NORM-RELATED"/>
    <property type="match status" value="1"/>
</dbReference>
<feature type="transmembrane region" description="Helical" evidence="3">
    <location>
        <begin position="425"/>
        <end position="447"/>
    </location>
</feature>
<protein>
    <submittedName>
        <fullName evidence="4">Multidrug/Oligosaccharidyl-lipid/Polysaccharide (MOP) Flippase Superfamily</fullName>
    </submittedName>
</protein>
<feature type="transmembrane region" description="Helical" evidence="3">
    <location>
        <begin position="330"/>
        <end position="357"/>
    </location>
</feature>
<dbReference type="AlphaFoldDB" id="A0A1V9Y8S2"/>
<feature type="transmembrane region" description="Helical" evidence="3">
    <location>
        <begin position="363"/>
        <end position="386"/>
    </location>
</feature>
<comment type="similarity">
    <text evidence="1">Belongs to the multi antimicrobial extrusion (MATE) (TC 2.A.66.1) family.</text>
</comment>
<dbReference type="OrthoDB" id="2126698at2759"/>
<reference evidence="4 5" key="1">
    <citation type="journal article" date="2014" name="Genome Biol. Evol.">
        <title>The secreted proteins of Achlya hypogyna and Thraustotheca clavata identify the ancestral oomycete secretome and reveal gene acquisitions by horizontal gene transfer.</title>
        <authorList>
            <person name="Misner I."/>
            <person name="Blouin N."/>
            <person name="Leonard G."/>
            <person name="Richards T.A."/>
            <person name="Lane C.E."/>
        </authorList>
    </citation>
    <scope>NUCLEOTIDE SEQUENCE [LARGE SCALE GENOMIC DNA]</scope>
    <source>
        <strain evidence="4 5">ATCC 34112</strain>
    </source>
</reference>
<evidence type="ECO:0000313" key="5">
    <source>
        <dbReference type="Proteomes" id="UP000243217"/>
    </source>
</evidence>
<feature type="transmembrane region" description="Helical" evidence="3">
    <location>
        <begin position="398"/>
        <end position="419"/>
    </location>
</feature>
<keyword evidence="3" id="KW-1133">Transmembrane helix</keyword>
<evidence type="ECO:0000256" key="3">
    <source>
        <dbReference type="SAM" id="Phobius"/>
    </source>
</evidence>
<evidence type="ECO:0000313" key="4">
    <source>
        <dbReference type="EMBL" id="OQR82132.1"/>
    </source>
</evidence>
<dbReference type="PANTHER" id="PTHR43298:SF2">
    <property type="entry name" value="FMN_FAD EXPORTER YEEO-RELATED"/>
    <property type="match status" value="1"/>
</dbReference>
<comment type="caution">
    <text evidence="4">The sequence shown here is derived from an EMBL/GenBank/DDBJ whole genome shotgun (WGS) entry which is preliminary data.</text>
</comment>
<keyword evidence="3" id="KW-0812">Transmembrane</keyword>
<dbReference type="NCBIfam" id="TIGR00797">
    <property type="entry name" value="matE"/>
    <property type="match status" value="1"/>
</dbReference>
<sequence>MQTSWLSWLPHRAQYELTSLIELSYPIALSLMGKFGLSITELMVAGHLGIAEYTAVAYAQLVLDFTLVVFTQGFDKGLNALAAQAFGAGNFQLVGEYTQLAALCLSLMCVPLGIAWYYCCSLLSLVGISEHSTDLATTYARVSTAWIWPRLMFDVLSSNFQAQQVTLPTAIAALLAMLGNAVFSIVLVFGVPIIGWHGLGFLGCPVALIFTHYLRLGGYVYFMRYIYRTEIPQSIWHCNWHFLSITKLMELLSIGIPLMLGELFKNMQFQIMAVFASVQSEVALDAHNTMMQIVFFLSSPIYGLRDAAVSRLGMYLGAGEYEEAQYASHILLAAMLGISVIIALPWIAAQGILGLFFSQDHNIIQLISSITVLAATGFIILSFFFYAMAILMAQARTLPIMMAFVCGAWFIGVPTAYILSQWDDMGLVGVWSGMAIGYTFTTLIGFYHAQWSNWRETAMRSVERCSIKHAEETTPLVV</sequence>
<dbReference type="InterPro" id="IPR002528">
    <property type="entry name" value="MATE_fam"/>
</dbReference>